<evidence type="ECO:0000313" key="11">
    <source>
        <dbReference type="EMBL" id="QXL86336.1"/>
    </source>
</evidence>
<dbReference type="AlphaFoldDB" id="A0A975TS42"/>
<evidence type="ECO:0000256" key="9">
    <source>
        <dbReference type="HAMAP-Rule" id="MF_00530"/>
    </source>
</evidence>
<evidence type="ECO:0000256" key="2">
    <source>
        <dbReference type="ARBA" id="ARBA00004184"/>
    </source>
</evidence>
<evidence type="ECO:0000256" key="6">
    <source>
        <dbReference type="ARBA" id="ARBA00023065"/>
    </source>
</evidence>
<evidence type="ECO:0000256" key="3">
    <source>
        <dbReference type="ARBA" id="ARBA00005712"/>
    </source>
</evidence>
<comment type="function">
    <text evidence="1 9">Produces ATP from ADP in the presence of a proton gradient across the membrane.</text>
</comment>
<keyword evidence="8 9" id="KW-0139">CF(1)</keyword>
<dbReference type="InterPro" id="IPR036771">
    <property type="entry name" value="ATPsynth_dsu/esu_N"/>
</dbReference>
<keyword evidence="4 9" id="KW-0813">Transport</keyword>
<keyword evidence="9" id="KW-0066">ATP synthesis</keyword>
<dbReference type="GO" id="GO:0046933">
    <property type="term" value="F:proton-transporting ATP synthase activity, rotational mechanism"/>
    <property type="evidence" value="ECO:0007669"/>
    <property type="project" value="UniProtKB-UniRule"/>
</dbReference>
<evidence type="ECO:0000256" key="4">
    <source>
        <dbReference type="ARBA" id="ARBA00022448"/>
    </source>
</evidence>
<comment type="subcellular location">
    <subcellularLocation>
        <location evidence="9">Cell membrane</location>
        <topology evidence="9">Peripheral membrane protein</topology>
    </subcellularLocation>
    <subcellularLocation>
        <location evidence="2">Endomembrane system</location>
        <topology evidence="2">Peripheral membrane protein</topology>
    </subcellularLocation>
</comment>
<dbReference type="EMBL" id="JAIMBW010000001">
    <property type="protein sequence ID" value="MBY4893625.1"/>
    <property type="molecule type" value="Genomic_DNA"/>
</dbReference>
<evidence type="ECO:0000256" key="8">
    <source>
        <dbReference type="ARBA" id="ARBA00023196"/>
    </source>
</evidence>
<dbReference type="CDD" id="cd12152">
    <property type="entry name" value="F1-ATPase_delta"/>
    <property type="match status" value="1"/>
</dbReference>
<keyword evidence="12" id="KW-1185">Reference proteome</keyword>
<keyword evidence="6 9" id="KW-0406">Ion transport</keyword>
<proteinExistence type="inferred from homology"/>
<comment type="subunit">
    <text evidence="9">F-type ATPases have 2 components, CF(1) - the catalytic core - and CF(0) - the membrane proton channel. CF(1) has five subunits: alpha(3), beta(3), gamma(1), delta(1), epsilon(1). CF(0) has three main subunits: a, b and c.</text>
</comment>
<keyword evidence="5 9" id="KW-0375">Hydrogen ion transport</keyword>
<evidence type="ECO:0000256" key="1">
    <source>
        <dbReference type="ARBA" id="ARBA00003543"/>
    </source>
</evidence>
<dbReference type="GO" id="GO:0012505">
    <property type="term" value="C:endomembrane system"/>
    <property type="evidence" value="ECO:0007669"/>
    <property type="project" value="UniProtKB-SubCell"/>
</dbReference>
<dbReference type="GO" id="GO:0045259">
    <property type="term" value="C:proton-transporting ATP synthase complex"/>
    <property type="evidence" value="ECO:0007669"/>
    <property type="project" value="UniProtKB-KW"/>
</dbReference>
<protein>
    <recommendedName>
        <fullName evidence="9">ATP synthase epsilon chain</fullName>
    </recommendedName>
    <alternativeName>
        <fullName evidence="9">ATP synthase F1 sector epsilon subunit</fullName>
    </alternativeName>
    <alternativeName>
        <fullName evidence="9">F-ATPase epsilon subunit</fullName>
    </alternativeName>
</protein>
<reference evidence="11 12" key="1">
    <citation type="submission" date="2021-07" db="EMBL/GenBank/DDBJ databases">
        <title>Karlodiniumbacter phycospheric gen. nov., sp. nov., a phycosphere bacterium isolated from karlodinium veneficum.</title>
        <authorList>
            <person name="Peng Y."/>
            <person name="Jiang L."/>
            <person name="Lee J."/>
        </authorList>
    </citation>
    <scope>NUCLEOTIDE SEQUENCE</scope>
    <source>
        <strain evidence="11 12">N5</strain>
    </source>
</reference>
<feature type="domain" description="ATP synthase F1 complex delta/epsilon subunit N-terminal" evidence="10">
    <location>
        <begin position="7"/>
        <end position="83"/>
    </location>
</feature>
<gene>
    <name evidence="9" type="primary">atpC</name>
    <name evidence="11" type="ORF">KUL25_12715</name>
</gene>
<keyword evidence="9" id="KW-1003">Cell membrane</keyword>
<dbReference type="GO" id="GO:0005886">
    <property type="term" value="C:plasma membrane"/>
    <property type="evidence" value="ECO:0007669"/>
    <property type="project" value="UniProtKB-SubCell"/>
</dbReference>
<keyword evidence="7 9" id="KW-0472">Membrane</keyword>
<accession>A0A975TS42</accession>
<evidence type="ECO:0000313" key="12">
    <source>
        <dbReference type="Proteomes" id="UP000693972"/>
    </source>
</evidence>
<dbReference type="NCBIfam" id="TIGR03166">
    <property type="entry name" value="alt_F1F0_F1_eps"/>
    <property type="match status" value="1"/>
</dbReference>
<dbReference type="InterPro" id="IPR020546">
    <property type="entry name" value="ATP_synth_F1_dsu/esu_N"/>
</dbReference>
<dbReference type="HAMAP" id="MF_00530">
    <property type="entry name" value="ATP_synth_epsil_bac"/>
    <property type="match status" value="1"/>
</dbReference>
<dbReference type="InterPro" id="IPR024037">
    <property type="entry name" value="Alt_ATP_synth_F1_esu"/>
</dbReference>
<dbReference type="Proteomes" id="UP000693972">
    <property type="component" value="Unassembled WGS sequence"/>
</dbReference>
<comment type="similarity">
    <text evidence="3 9">Belongs to the ATPase epsilon chain family.</text>
</comment>
<dbReference type="EMBL" id="CP078073">
    <property type="protein sequence ID" value="QXL86336.1"/>
    <property type="molecule type" value="Genomic_DNA"/>
</dbReference>
<dbReference type="SUPFAM" id="SSF51344">
    <property type="entry name" value="Epsilon subunit of F1F0-ATP synthase N-terminal domain"/>
    <property type="match status" value="1"/>
</dbReference>
<evidence type="ECO:0000259" key="10">
    <source>
        <dbReference type="Pfam" id="PF02823"/>
    </source>
</evidence>
<dbReference type="Gene3D" id="2.60.15.10">
    <property type="entry name" value="F0F1 ATP synthase delta/epsilon subunit, N-terminal"/>
    <property type="match status" value="1"/>
</dbReference>
<evidence type="ECO:0000256" key="5">
    <source>
        <dbReference type="ARBA" id="ARBA00022781"/>
    </source>
</evidence>
<dbReference type="InterPro" id="IPR001469">
    <property type="entry name" value="ATP_synth_F1_dsu/esu"/>
</dbReference>
<organism evidence="11">
    <name type="scientific">Gymnodinialimonas phycosphaerae</name>
    <dbReference type="NCBI Taxonomy" id="2841589"/>
    <lineage>
        <taxon>Bacteria</taxon>
        <taxon>Pseudomonadati</taxon>
        <taxon>Pseudomonadota</taxon>
        <taxon>Alphaproteobacteria</taxon>
        <taxon>Rhodobacterales</taxon>
        <taxon>Paracoccaceae</taxon>
        <taxon>Gymnodinialimonas</taxon>
    </lineage>
</organism>
<dbReference type="RefSeq" id="WP_257893296.1">
    <property type="nucleotide sequence ID" value="NZ_JAIMBW010000001.1"/>
</dbReference>
<dbReference type="GO" id="GO:0005524">
    <property type="term" value="F:ATP binding"/>
    <property type="evidence" value="ECO:0007669"/>
    <property type="project" value="UniProtKB-UniRule"/>
</dbReference>
<dbReference type="Pfam" id="PF02823">
    <property type="entry name" value="ATP-synt_DE_N"/>
    <property type="match status" value="1"/>
</dbReference>
<sequence>MSMANDMEVSLRPPTGTLFDGRASALRAVAQDGAFGILPNHMDFVTALVPCVLTLQLADGSEAIFGIDAGLLVKKGHSVTVTVLRGVRGGDLGSLQGIVEAKFVEMDDEERQARSAFSRLEANVVRRFAELRRPRL</sequence>
<name>A0A975TS42_9RHOB</name>
<evidence type="ECO:0000256" key="7">
    <source>
        <dbReference type="ARBA" id="ARBA00023136"/>
    </source>
</evidence>